<accession>A0A841BN25</accession>
<gene>
    <name evidence="1" type="ORF">F4553_002065</name>
</gene>
<dbReference type="AlphaFoldDB" id="A0A841BN25"/>
<comment type="caution">
    <text evidence="1">The sequence shown here is derived from an EMBL/GenBank/DDBJ whole genome shotgun (WGS) entry which is preliminary data.</text>
</comment>
<dbReference type="Proteomes" id="UP000587527">
    <property type="component" value="Unassembled WGS sequence"/>
</dbReference>
<sequence>MDQAAVRDAFSRYSSAQAVFGLSLVRRHRPGGTGECRACGRPHPCEQRRRGAELIVHFG</sequence>
<reference evidence="1 2" key="1">
    <citation type="submission" date="2020-08" db="EMBL/GenBank/DDBJ databases">
        <title>Sequencing the genomes of 1000 actinobacteria strains.</title>
        <authorList>
            <person name="Klenk H.-P."/>
        </authorList>
    </citation>
    <scope>NUCLEOTIDE SEQUENCE [LARGE SCALE GENOMIC DNA]</scope>
    <source>
        <strain evidence="1 2">DSM 45362</strain>
    </source>
</reference>
<organism evidence="1 2">
    <name type="scientific">Allocatelliglobosispora scoriae</name>
    <dbReference type="NCBI Taxonomy" id="643052"/>
    <lineage>
        <taxon>Bacteria</taxon>
        <taxon>Bacillati</taxon>
        <taxon>Actinomycetota</taxon>
        <taxon>Actinomycetes</taxon>
        <taxon>Micromonosporales</taxon>
        <taxon>Micromonosporaceae</taxon>
        <taxon>Allocatelliglobosispora</taxon>
    </lineage>
</organism>
<evidence type="ECO:0000313" key="2">
    <source>
        <dbReference type="Proteomes" id="UP000587527"/>
    </source>
</evidence>
<protein>
    <submittedName>
        <fullName evidence="1">Uncharacterized protein</fullName>
    </submittedName>
</protein>
<dbReference type="EMBL" id="JACHMN010000002">
    <property type="protein sequence ID" value="MBB5868686.1"/>
    <property type="molecule type" value="Genomic_DNA"/>
</dbReference>
<keyword evidence="2" id="KW-1185">Reference proteome</keyword>
<evidence type="ECO:0000313" key="1">
    <source>
        <dbReference type="EMBL" id="MBB5868686.1"/>
    </source>
</evidence>
<name>A0A841BN25_9ACTN</name>
<proteinExistence type="predicted"/>
<dbReference type="RefSeq" id="WP_184834795.1">
    <property type="nucleotide sequence ID" value="NZ_JACHMN010000002.1"/>
</dbReference>